<dbReference type="Gene3D" id="3.40.50.720">
    <property type="entry name" value="NAD(P)-binding Rossmann-like Domain"/>
    <property type="match status" value="1"/>
</dbReference>
<evidence type="ECO:0000313" key="5">
    <source>
        <dbReference type="EMBL" id="SNR40428.1"/>
    </source>
</evidence>
<evidence type="ECO:0000259" key="4">
    <source>
        <dbReference type="SMART" id="SM00822"/>
    </source>
</evidence>
<organism evidence="5 6">
    <name type="scientific">Actinomadura mexicana</name>
    <dbReference type="NCBI Taxonomy" id="134959"/>
    <lineage>
        <taxon>Bacteria</taxon>
        <taxon>Bacillati</taxon>
        <taxon>Actinomycetota</taxon>
        <taxon>Actinomycetes</taxon>
        <taxon>Streptosporangiales</taxon>
        <taxon>Thermomonosporaceae</taxon>
        <taxon>Actinomadura</taxon>
    </lineage>
</organism>
<comment type="similarity">
    <text evidence="1 3">Belongs to the short-chain dehydrogenases/reductases (SDR) family.</text>
</comment>
<evidence type="ECO:0000256" key="1">
    <source>
        <dbReference type="ARBA" id="ARBA00006484"/>
    </source>
</evidence>
<dbReference type="EMBL" id="FZNP01000002">
    <property type="protein sequence ID" value="SNR40428.1"/>
    <property type="molecule type" value="Genomic_DNA"/>
</dbReference>
<sequence>MDLRGANVLLTGATGGIGQALARALAGRGARLVLTGRRADVLEPLAERLGGRAIVADLADRATAESLLDEAGRVDLLVANAALPASGLLSEYAIGEIDRALDVNLRAPIVMAKLAAAQMADRGRGHLVFVSSLSGKTASGHASLYNATKFGMRGFALALREDLRPHGVGVSTVFPGFIRDAGMFAEAGVTLPKGVGTRSPRDVARATVRAVERDIAEIDVAPLGLRIGARIGGVAPVLSAAVQRRAGGHRISQGLADGQRGKR</sequence>
<feature type="domain" description="Ketoreductase" evidence="4">
    <location>
        <begin position="6"/>
        <end position="181"/>
    </location>
</feature>
<evidence type="ECO:0000313" key="6">
    <source>
        <dbReference type="Proteomes" id="UP000198420"/>
    </source>
</evidence>
<keyword evidence="2" id="KW-0560">Oxidoreductase</keyword>
<dbReference type="InterPro" id="IPR057326">
    <property type="entry name" value="KR_dom"/>
</dbReference>
<dbReference type="RefSeq" id="WP_089310827.1">
    <property type="nucleotide sequence ID" value="NZ_FZNP01000002.1"/>
</dbReference>
<evidence type="ECO:0000256" key="2">
    <source>
        <dbReference type="ARBA" id="ARBA00023002"/>
    </source>
</evidence>
<dbReference type="PRINTS" id="PR00080">
    <property type="entry name" value="SDRFAMILY"/>
</dbReference>
<accession>A0A238W1P8</accession>
<dbReference type="PANTHER" id="PTHR44196:SF1">
    <property type="entry name" value="DEHYDROGENASE_REDUCTASE SDR FAMILY MEMBER 7B"/>
    <property type="match status" value="1"/>
</dbReference>
<dbReference type="Pfam" id="PF00106">
    <property type="entry name" value="adh_short"/>
    <property type="match status" value="1"/>
</dbReference>
<gene>
    <name evidence="5" type="ORF">SAMN06265355_102627</name>
</gene>
<dbReference type="PRINTS" id="PR00081">
    <property type="entry name" value="GDHRDH"/>
</dbReference>
<protein>
    <submittedName>
        <fullName evidence="5">Short-chain dehydrogenase</fullName>
    </submittedName>
</protein>
<dbReference type="SUPFAM" id="SSF51735">
    <property type="entry name" value="NAD(P)-binding Rossmann-fold domains"/>
    <property type="match status" value="1"/>
</dbReference>
<dbReference type="GO" id="GO:0016491">
    <property type="term" value="F:oxidoreductase activity"/>
    <property type="evidence" value="ECO:0007669"/>
    <property type="project" value="UniProtKB-KW"/>
</dbReference>
<dbReference type="InterPro" id="IPR020904">
    <property type="entry name" value="Sc_DH/Rdtase_CS"/>
</dbReference>
<dbReference type="PROSITE" id="PS00061">
    <property type="entry name" value="ADH_SHORT"/>
    <property type="match status" value="1"/>
</dbReference>
<dbReference type="InterPro" id="IPR036291">
    <property type="entry name" value="NAD(P)-bd_dom_sf"/>
</dbReference>
<dbReference type="OrthoDB" id="5178125at2"/>
<dbReference type="InterPro" id="IPR002347">
    <property type="entry name" value="SDR_fam"/>
</dbReference>
<proteinExistence type="inferred from homology"/>
<reference evidence="6" key="1">
    <citation type="submission" date="2017-06" db="EMBL/GenBank/DDBJ databases">
        <authorList>
            <person name="Varghese N."/>
            <person name="Submissions S."/>
        </authorList>
    </citation>
    <scope>NUCLEOTIDE SEQUENCE [LARGE SCALE GENOMIC DNA]</scope>
    <source>
        <strain evidence="6">DSM 44485</strain>
    </source>
</reference>
<name>A0A238W1P8_9ACTN</name>
<dbReference type="PANTHER" id="PTHR44196">
    <property type="entry name" value="DEHYDROGENASE/REDUCTASE SDR FAMILY MEMBER 7B"/>
    <property type="match status" value="1"/>
</dbReference>
<dbReference type="SMART" id="SM00822">
    <property type="entry name" value="PKS_KR"/>
    <property type="match status" value="1"/>
</dbReference>
<dbReference type="Proteomes" id="UP000198420">
    <property type="component" value="Unassembled WGS sequence"/>
</dbReference>
<evidence type="ECO:0000256" key="3">
    <source>
        <dbReference type="RuleBase" id="RU000363"/>
    </source>
</evidence>
<dbReference type="AlphaFoldDB" id="A0A238W1P8"/>
<keyword evidence="6" id="KW-1185">Reference proteome</keyword>
<dbReference type="GO" id="GO:0016020">
    <property type="term" value="C:membrane"/>
    <property type="evidence" value="ECO:0007669"/>
    <property type="project" value="TreeGrafter"/>
</dbReference>